<dbReference type="KEGG" id="bmor:101738131"/>
<evidence type="ECO:0000256" key="3">
    <source>
        <dbReference type="ARBA" id="ARBA00038401"/>
    </source>
</evidence>
<dbReference type="OMA" id="NMCCQKE"/>
<dbReference type="GO" id="GO:0005654">
    <property type="term" value="C:nucleoplasm"/>
    <property type="evidence" value="ECO:0007669"/>
    <property type="project" value="TreeGrafter"/>
</dbReference>
<dbReference type="AlphaFoldDB" id="A0A8R1WLI8"/>
<comment type="subcellular location">
    <subcellularLocation>
        <location evidence="1">Nucleus</location>
    </subcellularLocation>
</comment>
<accession>A0A8R1WLI8</accession>
<evidence type="ECO:0008006" key="6">
    <source>
        <dbReference type="Google" id="ProtNLM"/>
    </source>
</evidence>
<organism evidence="4 5">
    <name type="scientific">Bombyx mori</name>
    <name type="common">Silk moth</name>
    <dbReference type="NCBI Taxonomy" id="7091"/>
    <lineage>
        <taxon>Eukaryota</taxon>
        <taxon>Metazoa</taxon>
        <taxon>Ecdysozoa</taxon>
        <taxon>Arthropoda</taxon>
        <taxon>Hexapoda</taxon>
        <taxon>Insecta</taxon>
        <taxon>Pterygota</taxon>
        <taxon>Neoptera</taxon>
        <taxon>Endopterygota</taxon>
        <taxon>Lepidoptera</taxon>
        <taxon>Glossata</taxon>
        <taxon>Ditrysia</taxon>
        <taxon>Bombycoidea</taxon>
        <taxon>Bombycidae</taxon>
        <taxon>Bombycinae</taxon>
        <taxon>Bombyx</taxon>
    </lineage>
</organism>
<name>A0A8R1WLI8_BOMMO</name>
<proteinExistence type="inferred from homology"/>
<keyword evidence="5" id="KW-1185">Reference proteome</keyword>
<comment type="similarity">
    <text evidence="3">Belongs to the SAAL1 family.</text>
</comment>
<dbReference type="PANTHER" id="PTHR23424">
    <property type="entry name" value="SERUM AMYLOID A"/>
    <property type="match status" value="1"/>
</dbReference>
<keyword evidence="2" id="KW-0539">Nucleus</keyword>
<gene>
    <name evidence="4" type="primary">101738131</name>
</gene>
<dbReference type="SMR" id="A0A8R1WLI8"/>
<dbReference type="EnsemblMetazoa" id="XM_004929123.4">
    <property type="protein sequence ID" value="XP_004929180.1"/>
    <property type="gene ID" value="LOC101738131"/>
</dbReference>
<dbReference type="OrthoDB" id="2156856at2759"/>
<reference evidence="5" key="1">
    <citation type="journal article" date="2008" name="Insect Biochem. Mol. Biol.">
        <title>The genome of a lepidopteran model insect, the silkworm Bombyx mori.</title>
        <authorList>
            <consortium name="International Silkworm Genome Consortium"/>
        </authorList>
    </citation>
    <scope>NUCLEOTIDE SEQUENCE [LARGE SCALE GENOMIC DNA]</scope>
    <source>
        <strain evidence="5">p50T</strain>
    </source>
</reference>
<evidence type="ECO:0000256" key="1">
    <source>
        <dbReference type="ARBA" id="ARBA00004123"/>
    </source>
</evidence>
<dbReference type="InterPro" id="IPR052464">
    <property type="entry name" value="Synovial_Prolif_Regulator"/>
</dbReference>
<dbReference type="Proteomes" id="UP000005204">
    <property type="component" value="Unassembled WGS sequence"/>
</dbReference>
<dbReference type="PANTHER" id="PTHR23424:SF23">
    <property type="entry name" value="PROTEIN SAAL1"/>
    <property type="match status" value="1"/>
</dbReference>
<protein>
    <recommendedName>
        <fullName evidence="6">Protein SAAL1</fullName>
    </recommendedName>
</protein>
<evidence type="ECO:0000313" key="5">
    <source>
        <dbReference type="Proteomes" id="UP000005204"/>
    </source>
</evidence>
<evidence type="ECO:0000256" key="2">
    <source>
        <dbReference type="ARBA" id="ARBA00023242"/>
    </source>
</evidence>
<reference evidence="4" key="2">
    <citation type="submission" date="2022-06" db="UniProtKB">
        <authorList>
            <consortium name="EnsemblMetazoa"/>
        </authorList>
    </citation>
    <scope>IDENTIFICATION</scope>
    <source>
        <strain evidence="4">p50T (Dazao)</strain>
    </source>
</reference>
<evidence type="ECO:0000313" key="4">
    <source>
        <dbReference type="EnsemblMetazoa" id="XP_004929180.1"/>
    </source>
</evidence>
<sequence length="427" mass="48910">MKPEIDAKVEENDNPLPVGDVIGDTAYSERFVLKILIKLANLDTLKNEIKEKSFEEDLCMLWDMTAERDVVLFLQKHDSLNLINFALPMMDSPRLIEIMIGIVGNMCCQKEVVSSILKMDGFLIQLLEHSKCDDSLTLVQLLRLINSCLFLSNDSDIPILMTVFESVGYSPTLYFILKNSSHKDLLVTALENMNAICSSCNTERHSSKFLMQFLRSEALDSLSAAITEITTNLKDSFRTDEIERSLIISLQISLHLLGFDSSAEIYENSKDDVIVMMRQILDYYEEKLVIQKEIEPDLIDIIESISTIINILNLNNICDLTKYFDHSYKMWKAVNMIMKSDKDGATNFEQDDKVELLDFTSKIKAPLCTLMCNYMATCSDENLLKCLDVIGQDYDDIITSLDKEKLHDEVNKRTEKYRTRLKENIDS</sequence>